<proteinExistence type="predicted"/>
<protein>
    <recommendedName>
        <fullName evidence="1">diguanylate cyclase</fullName>
        <ecNumber evidence="1">2.7.7.65</ecNumber>
    </recommendedName>
</protein>
<evidence type="ECO:0000256" key="2">
    <source>
        <dbReference type="ARBA" id="ARBA00034247"/>
    </source>
</evidence>
<sequence>MKPTLDSSRDIDGKGPASSKRPVRYIKWLSLSLMSFMALMVLIIYEARWVLPEIQTYFSQSGNLTGQQLATRSRHYLQDAQARLLDIPGPEERAAAITDIELAYGLFDVDVYHQHYDCTSPSLSVLDETVTALENNNVLPVILARELLDPIACLTRIEMGQLDLRGEAINSFSDRTRWHNQVLIYTSLLIFAFGLLFWWLHDRQLRRTEKATQETLRWMERAMRDPLTGIGNRSALHQDVMQQEQQSLGLVLVDIDFFKQYNDTMGHPAGDALLRHLVLLIADALPEEATLYRLGGDEFAALLPCKDVDALGRYCQQLHLQVQQSAFSHAAHPNKKQVTLSIGATCFIPSRVGFPRAYEAADKALYQVKTAGRDDWHIIAIA</sequence>
<dbReference type="InterPro" id="IPR043128">
    <property type="entry name" value="Rev_trsase/Diguanyl_cyclase"/>
</dbReference>
<dbReference type="AlphaFoldDB" id="A0A1H9WIT4"/>
<keyword evidence="3" id="KW-0472">Membrane</keyword>
<evidence type="ECO:0000259" key="4">
    <source>
        <dbReference type="PROSITE" id="PS50887"/>
    </source>
</evidence>
<reference evidence="6" key="1">
    <citation type="submission" date="2016-10" db="EMBL/GenBank/DDBJ databases">
        <authorList>
            <person name="Varghese N."/>
            <person name="Submissions S."/>
        </authorList>
    </citation>
    <scope>NUCLEOTIDE SEQUENCE [LARGE SCALE GENOMIC DNA]</scope>
    <source>
        <strain evidence="6">CGMCC 1.6495</strain>
    </source>
</reference>
<dbReference type="Gene3D" id="3.30.70.270">
    <property type="match status" value="1"/>
</dbReference>
<name>A0A1H9WIT4_9GAMM</name>
<dbReference type="RefSeq" id="WP_245748634.1">
    <property type="nucleotide sequence ID" value="NZ_FOGS01000015.1"/>
</dbReference>
<dbReference type="SUPFAM" id="SSF55073">
    <property type="entry name" value="Nucleotide cyclase"/>
    <property type="match status" value="1"/>
</dbReference>
<dbReference type="CDD" id="cd01949">
    <property type="entry name" value="GGDEF"/>
    <property type="match status" value="1"/>
</dbReference>
<feature type="transmembrane region" description="Helical" evidence="3">
    <location>
        <begin position="182"/>
        <end position="200"/>
    </location>
</feature>
<dbReference type="Proteomes" id="UP000198505">
    <property type="component" value="Unassembled WGS sequence"/>
</dbReference>
<dbReference type="SMART" id="SM00267">
    <property type="entry name" value="GGDEF"/>
    <property type="match status" value="1"/>
</dbReference>
<evidence type="ECO:0000256" key="1">
    <source>
        <dbReference type="ARBA" id="ARBA00012528"/>
    </source>
</evidence>
<dbReference type="EC" id="2.7.7.65" evidence="1"/>
<dbReference type="PANTHER" id="PTHR45138:SF9">
    <property type="entry name" value="DIGUANYLATE CYCLASE DGCM-RELATED"/>
    <property type="match status" value="1"/>
</dbReference>
<dbReference type="GO" id="GO:0052621">
    <property type="term" value="F:diguanylate cyclase activity"/>
    <property type="evidence" value="ECO:0007669"/>
    <property type="project" value="UniProtKB-EC"/>
</dbReference>
<dbReference type="GO" id="GO:1902201">
    <property type="term" value="P:negative regulation of bacterial-type flagellum-dependent cell motility"/>
    <property type="evidence" value="ECO:0007669"/>
    <property type="project" value="TreeGrafter"/>
</dbReference>
<dbReference type="InterPro" id="IPR050469">
    <property type="entry name" value="Diguanylate_Cyclase"/>
</dbReference>
<evidence type="ECO:0000256" key="3">
    <source>
        <dbReference type="SAM" id="Phobius"/>
    </source>
</evidence>
<accession>A0A1H9WIT4</accession>
<comment type="catalytic activity">
    <reaction evidence="2">
        <text>2 GTP = 3',3'-c-di-GMP + 2 diphosphate</text>
        <dbReference type="Rhea" id="RHEA:24898"/>
        <dbReference type="ChEBI" id="CHEBI:33019"/>
        <dbReference type="ChEBI" id="CHEBI:37565"/>
        <dbReference type="ChEBI" id="CHEBI:58805"/>
        <dbReference type="EC" id="2.7.7.65"/>
    </reaction>
</comment>
<feature type="transmembrane region" description="Helical" evidence="3">
    <location>
        <begin position="25"/>
        <end position="45"/>
    </location>
</feature>
<organism evidence="5 6">
    <name type="scientific">Vreelandella subterranea</name>
    <dbReference type="NCBI Taxonomy" id="416874"/>
    <lineage>
        <taxon>Bacteria</taxon>
        <taxon>Pseudomonadati</taxon>
        <taxon>Pseudomonadota</taxon>
        <taxon>Gammaproteobacteria</taxon>
        <taxon>Oceanospirillales</taxon>
        <taxon>Halomonadaceae</taxon>
        <taxon>Vreelandella</taxon>
    </lineage>
</organism>
<dbReference type="GO" id="GO:0005886">
    <property type="term" value="C:plasma membrane"/>
    <property type="evidence" value="ECO:0007669"/>
    <property type="project" value="TreeGrafter"/>
</dbReference>
<evidence type="ECO:0000313" key="5">
    <source>
        <dbReference type="EMBL" id="SES33659.1"/>
    </source>
</evidence>
<keyword evidence="3" id="KW-1133">Transmembrane helix</keyword>
<dbReference type="PROSITE" id="PS50887">
    <property type="entry name" value="GGDEF"/>
    <property type="match status" value="1"/>
</dbReference>
<dbReference type="PANTHER" id="PTHR45138">
    <property type="entry name" value="REGULATORY COMPONENTS OF SENSORY TRANSDUCTION SYSTEM"/>
    <property type="match status" value="1"/>
</dbReference>
<dbReference type="InterPro" id="IPR029787">
    <property type="entry name" value="Nucleotide_cyclase"/>
</dbReference>
<dbReference type="GO" id="GO:0043709">
    <property type="term" value="P:cell adhesion involved in single-species biofilm formation"/>
    <property type="evidence" value="ECO:0007669"/>
    <property type="project" value="TreeGrafter"/>
</dbReference>
<dbReference type="NCBIfam" id="TIGR00254">
    <property type="entry name" value="GGDEF"/>
    <property type="match status" value="1"/>
</dbReference>
<gene>
    <name evidence="5" type="ORF">SAMN04487958_11536</name>
</gene>
<keyword evidence="3" id="KW-0812">Transmembrane</keyword>
<dbReference type="InterPro" id="IPR000160">
    <property type="entry name" value="GGDEF_dom"/>
</dbReference>
<keyword evidence="6" id="KW-1185">Reference proteome</keyword>
<dbReference type="EMBL" id="FOGS01000015">
    <property type="protein sequence ID" value="SES33659.1"/>
    <property type="molecule type" value="Genomic_DNA"/>
</dbReference>
<feature type="domain" description="GGDEF" evidence="4">
    <location>
        <begin position="246"/>
        <end position="381"/>
    </location>
</feature>
<dbReference type="Pfam" id="PF00990">
    <property type="entry name" value="GGDEF"/>
    <property type="match status" value="1"/>
</dbReference>
<dbReference type="STRING" id="416874.SAMN04487958_11536"/>
<evidence type="ECO:0000313" key="6">
    <source>
        <dbReference type="Proteomes" id="UP000198505"/>
    </source>
</evidence>